<dbReference type="EMBL" id="ML995838">
    <property type="protein sequence ID" value="KAF2769054.1"/>
    <property type="molecule type" value="Genomic_DNA"/>
</dbReference>
<protein>
    <submittedName>
        <fullName evidence="2">Uncharacterized protein</fullName>
    </submittedName>
</protein>
<evidence type="ECO:0000313" key="3">
    <source>
        <dbReference type="Proteomes" id="UP000799436"/>
    </source>
</evidence>
<feature type="compositionally biased region" description="Polar residues" evidence="1">
    <location>
        <begin position="82"/>
        <end position="103"/>
    </location>
</feature>
<keyword evidence="3" id="KW-1185">Reference proteome</keyword>
<evidence type="ECO:0000313" key="2">
    <source>
        <dbReference type="EMBL" id="KAF2769054.1"/>
    </source>
</evidence>
<feature type="compositionally biased region" description="Low complexity" evidence="1">
    <location>
        <begin position="253"/>
        <end position="264"/>
    </location>
</feature>
<name>A0A6G1LA04_9PEZI</name>
<gene>
    <name evidence="2" type="ORF">EJ03DRAFT_336568</name>
</gene>
<proteinExistence type="predicted"/>
<organism evidence="2 3">
    <name type="scientific">Teratosphaeria nubilosa</name>
    <dbReference type="NCBI Taxonomy" id="161662"/>
    <lineage>
        <taxon>Eukaryota</taxon>
        <taxon>Fungi</taxon>
        <taxon>Dikarya</taxon>
        <taxon>Ascomycota</taxon>
        <taxon>Pezizomycotina</taxon>
        <taxon>Dothideomycetes</taxon>
        <taxon>Dothideomycetidae</taxon>
        <taxon>Mycosphaerellales</taxon>
        <taxon>Teratosphaeriaceae</taxon>
        <taxon>Teratosphaeria</taxon>
    </lineage>
</organism>
<feature type="compositionally biased region" description="Polar residues" evidence="1">
    <location>
        <begin position="155"/>
        <end position="177"/>
    </location>
</feature>
<accession>A0A6G1LA04</accession>
<dbReference type="Proteomes" id="UP000799436">
    <property type="component" value="Unassembled WGS sequence"/>
</dbReference>
<reference evidence="2" key="1">
    <citation type="journal article" date="2020" name="Stud. Mycol.">
        <title>101 Dothideomycetes genomes: a test case for predicting lifestyles and emergence of pathogens.</title>
        <authorList>
            <person name="Haridas S."/>
            <person name="Albert R."/>
            <person name="Binder M."/>
            <person name="Bloem J."/>
            <person name="Labutti K."/>
            <person name="Salamov A."/>
            <person name="Andreopoulos B."/>
            <person name="Baker S."/>
            <person name="Barry K."/>
            <person name="Bills G."/>
            <person name="Bluhm B."/>
            <person name="Cannon C."/>
            <person name="Castanera R."/>
            <person name="Culley D."/>
            <person name="Daum C."/>
            <person name="Ezra D."/>
            <person name="Gonzalez J."/>
            <person name="Henrissat B."/>
            <person name="Kuo A."/>
            <person name="Liang C."/>
            <person name="Lipzen A."/>
            <person name="Lutzoni F."/>
            <person name="Magnuson J."/>
            <person name="Mondo S."/>
            <person name="Nolan M."/>
            <person name="Ohm R."/>
            <person name="Pangilinan J."/>
            <person name="Park H.-J."/>
            <person name="Ramirez L."/>
            <person name="Alfaro M."/>
            <person name="Sun H."/>
            <person name="Tritt A."/>
            <person name="Yoshinaga Y."/>
            <person name="Zwiers L.-H."/>
            <person name="Turgeon B."/>
            <person name="Goodwin S."/>
            <person name="Spatafora J."/>
            <person name="Crous P."/>
            <person name="Grigoriev I."/>
        </authorList>
    </citation>
    <scope>NUCLEOTIDE SEQUENCE</scope>
    <source>
        <strain evidence="2">CBS 116005</strain>
    </source>
</reference>
<dbReference type="AlphaFoldDB" id="A0A6G1LA04"/>
<sequence length="438" mass="47921">METISSTALTMANTTEAAQPSAEIHYPALPLPPSRKYSLTSRYIAEDPLAPFRMTRFTPTRNTSPANIGRPRRSPRIAALTNSPARSSYATQMSHHFTRSHTPSPDALKLRPRLHRDEHNACYGDSDRSTSIDSGEDPLADLEMLTGSPLELAQSPGSHSQAGSLMQSSPVSGSHQVRLSDGTVRTHKKRRITSPPLPPSSVDQSTFAPTSAGGALSPSGKEDTASSGSLWFCASGLPPPAHADSGMPSPTRSQVSEEVSSSESWTGDDDFMPRSARRRVRQQRLEQRRAQVAGETARCRKLGAISAFEGPMSPAFQERLRTLSARTPSRFRNRLFNSKNSGVLADKTGLEAVTGAEKENELGGVETPFGCDADHEVIRSNEADREVATWPLTVERRSMIDKVRIDMRFWEVTDQYGLSNFCGWMVAIDEWPQGILCV</sequence>
<feature type="compositionally biased region" description="Basic and acidic residues" evidence="1">
    <location>
        <begin position="115"/>
        <end position="130"/>
    </location>
</feature>
<evidence type="ECO:0000256" key="1">
    <source>
        <dbReference type="SAM" id="MobiDB-lite"/>
    </source>
</evidence>
<feature type="region of interest" description="Disordered" evidence="1">
    <location>
        <begin position="82"/>
        <end position="291"/>
    </location>
</feature>
<dbReference type="OrthoDB" id="10477016at2759"/>